<dbReference type="PANTHER" id="PTHR35526">
    <property type="entry name" value="ANTI-SIGMA-F FACTOR RSBW-RELATED"/>
    <property type="match status" value="1"/>
</dbReference>
<keyword evidence="5" id="KW-1185">Reference proteome</keyword>
<feature type="region of interest" description="Disordered" evidence="2">
    <location>
        <begin position="109"/>
        <end position="128"/>
    </location>
</feature>
<proteinExistence type="predicted"/>
<dbReference type="Gene3D" id="3.30.565.10">
    <property type="entry name" value="Histidine kinase-like ATPase, C-terminal domain"/>
    <property type="match status" value="1"/>
</dbReference>
<dbReference type="Proteomes" id="UP000243342">
    <property type="component" value="Unassembled WGS sequence"/>
</dbReference>
<dbReference type="InterPro" id="IPR050267">
    <property type="entry name" value="Anti-sigma-factor_SerPK"/>
</dbReference>
<dbReference type="RefSeq" id="WP_071655417.1">
    <property type="nucleotide sequence ID" value="NZ_MLCF01000017.1"/>
</dbReference>
<comment type="caution">
    <text evidence="4">The sequence shown here is derived from an EMBL/GenBank/DDBJ whole genome shotgun (WGS) entry which is preliminary data.</text>
</comment>
<dbReference type="PANTHER" id="PTHR35526:SF3">
    <property type="entry name" value="ANTI-SIGMA-F FACTOR RSBW"/>
    <property type="match status" value="1"/>
</dbReference>
<dbReference type="AlphaFoldDB" id="A0A1J7BIY2"/>
<feature type="compositionally biased region" description="Basic and acidic residues" evidence="2">
    <location>
        <begin position="109"/>
        <end position="119"/>
    </location>
</feature>
<feature type="domain" description="Histidine kinase/HSP90-like ATPase" evidence="3">
    <location>
        <begin position="66"/>
        <end position="154"/>
    </location>
</feature>
<organism evidence="4 5">
    <name type="scientific">Mangrovactinospora gilvigrisea</name>
    <dbReference type="NCBI Taxonomy" id="1428644"/>
    <lineage>
        <taxon>Bacteria</taxon>
        <taxon>Bacillati</taxon>
        <taxon>Actinomycetota</taxon>
        <taxon>Actinomycetes</taxon>
        <taxon>Kitasatosporales</taxon>
        <taxon>Streptomycetaceae</taxon>
        <taxon>Mangrovactinospora</taxon>
    </lineage>
</organism>
<protein>
    <recommendedName>
        <fullName evidence="3">Histidine kinase/HSP90-like ATPase domain-containing protein</fullName>
    </recommendedName>
</protein>
<dbReference type="InterPro" id="IPR003594">
    <property type="entry name" value="HATPase_dom"/>
</dbReference>
<dbReference type="SUPFAM" id="SSF55874">
    <property type="entry name" value="ATPase domain of HSP90 chaperone/DNA topoisomerase II/histidine kinase"/>
    <property type="match status" value="1"/>
</dbReference>
<evidence type="ECO:0000256" key="1">
    <source>
        <dbReference type="ARBA" id="ARBA00022527"/>
    </source>
</evidence>
<dbReference type="CDD" id="cd16936">
    <property type="entry name" value="HATPase_RsbW-like"/>
    <property type="match status" value="1"/>
</dbReference>
<evidence type="ECO:0000256" key="2">
    <source>
        <dbReference type="SAM" id="MobiDB-lite"/>
    </source>
</evidence>
<dbReference type="InterPro" id="IPR036890">
    <property type="entry name" value="HATPase_C_sf"/>
</dbReference>
<keyword evidence="1" id="KW-0723">Serine/threonine-protein kinase</keyword>
<accession>A0A1J7BIY2</accession>
<sequence length="159" mass="17267">MSDQPGVAPLRPRRSPHRPAAPQVRRLVLEPGAGGVVARCREFARTALADWEWLTPGPKESRADRQAAVDDVLLVVSELVTNACLHAGGPRELRLVGGGDDEIRVEVADGTEERPEASRPHRSGRPGGHGIFIVQRLSAAWGVAPDRDGKTVWAVVRRR</sequence>
<dbReference type="EMBL" id="MLCF01000017">
    <property type="protein sequence ID" value="OIV38598.1"/>
    <property type="molecule type" value="Genomic_DNA"/>
</dbReference>
<reference evidence="4 5" key="1">
    <citation type="submission" date="2016-10" db="EMBL/GenBank/DDBJ databases">
        <title>Genome sequence of Streptomyces gilvigriseus MUSC 26.</title>
        <authorList>
            <person name="Lee L.-H."/>
            <person name="Ser H.-L."/>
        </authorList>
    </citation>
    <scope>NUCLEOTIDE SEQUENCE [LARGE SCALE GENOMIC DNA]</scope>
    <source>
        <strain evidence="4 5">MUSC 26</strain>
    </source>
</reference>
<name>A0A1J7BIY2_9ACTN</name>
<dbReference type="Pfam" id="PF13581">
    <property type="entry name" value="HATPase_c_2"/>
    <property type="match status" value="1"/>
</dbReference>
<gene>
    <name evidence="4" type="ORF">BIV57_04925</name>
</gene>
<keyword evidence="1" id="KW-0808">Transferase</keyword>
<dbReference type="GO" id="GO:0004674">
    <property type="term" value="F:protein serine/threonine kinase activity"/>
    <property type="evidence" value="ECO:0007669"/>
    <property type="project" value="UniProtKB-KW"/>
</dbReference>
<dbReference type="OrthoDB" id="3479886at2"/>
<evidence type="ECO:0000313" key="5">
    <source>
        <dbReference type="Proteomes" id="UP000243342"/>
    </source>
</evidence>
<keyword evidence="1" id="KW-0418">Kinase</keyword>
<evidence type="ECO:0000313" key="4">
    <source>
        <dbReference type="EMBL" id="OIV38598.1"/>
    </source>
</evidence>
<evidence type="ECO:0000259" key="3">
    <source>
        <dbReference type="Pfam" id="PF13581"/>
    </source>
</evidence>
<feature type="region of interest" description="Disordered" evidence="2">
    <location>
        <begin position="1"/>
        <end position="23"/>
    </location>
</feature>
<dbReference type="STRING" id="1428644.BIV57_04925"/>